<dbReference type="PROSITE" id="PS50835">
    <property type="entry name" value="IG_LIKE"/>
    <property type="match status" value="1"/>
</dbReference>
<dbReference type="Gene3D" id="3.80.10.10">
    <property type="entry name" value="Ribonuclease Inhibitor"/>
    <property type="match status" value="1"/>
</dbReference>
<organism evidence="5 6">
    <name type="scientific">Denticeps clupeoides</name>
    <name type="common">denticle herring</name>
    <dbReference type="NCBI Taxonomy" id="299321"/>
    <lineage>
        <taxon>Eukaryota</taxon>
        <taxon>Metazoa</taxon>
        <taxon>Chordata</taxon>
        <taxon>Craniata</taxon>
        <taxon>Vertebrata</taxon>
        <taxon>Euteleostomi</taxon>
        <taxon>Actinopterygii</taxon>
        <taxon>Neopterygii</taxon>
        <taxon>Teleostei</taxon>
        <taxon>Clupei</taxon>
        <taxon>Clupeiformes</taxon>
        <taxon>Denticipitoidei</taxon>
        <taxon>Denticipitidae</taxon>
        <taxon>Denticeps</taxon>
    </lineage>
</organism>
<dbReference type="InterPro" id="IPR003599">
    <property type="entry name" value="Ig_sub"/>
</dbReference>
<proteinExistence type="predicted"/>
<evidence type="ECO:0000256" key="1">
    <source>
        <dbReference type="ARBA" id="ARBA00022729"/>
    </source>
</evidence>
<reference evidence="5" key="3">
    <citation type="submission" date="2025-09" db="UniProtKB">
        <authorList>
            <consortium name="Ensembl"/>
        </authorList>
    </citation>
    <scope>IDENTIFICATION</scope>
</reference>
<dbReference type="Gene3D" id="2.60.40.10">
    <property type="entry name" value="Immunoglobulins"/>
    <property type="match status" value="1"/>
</dbReference>
<sequence>QLPFRVPVRLRRGQLCISGSREVALPLPPATWTLDLSHNRIAWLAAGSFHGLPRMEALRLSHNAIAQLGRRGLPQRQPPAPPGPLLQPAAVWWRGTTCRRLPALEELLLFNNRIAQSGRATRLIGLSRAEEGLPQPQPDHRLPLLLHLEAHAPRPLGAARLRRGELDFKEEYNALLRGEPRAAVHFLRRSRLFENCHAPKAVSLLSPRASVLVHEGELVRLDCATSQAEQNPSFSWTSPHQENITQLLHNGTLRLNPDGSLEIPSAQPEDSGTYRCAFFDSLLMLNETREINLTVVPPRPPDEPFNTGYTTLLGVRHHPGSDPRVPLHDPMPLQLLQASKVGPDHARHARKANADRRVVFLEPLCEEQNGHAQAEFSKENLVQFQPQNLAHVRIPDYEPGFCNAT</sequence>
<dbReference type="InterPro" id="IPR003598">
    <property type="entry name" value="Ig_sub2"/>
</dbReference>
<keyword evidence="6" id="KW-1185">Reference proteome</keyword>
<dbReference type="InterPro" id="IPR013151">
    <property type="entry name" value="Immunoglobulin_dom"/>
</dbReference>
<reference evidence="5 6" key="1">
    <citation type="submission" date="2020-06" db="EMBL/GenBank/DDBJ databases">
        <authorList>
            <consortium name="Wellcome Sanger Institute Data Sharing"/>
        </authorList>
    </citation>
    <scope>NUCLEOTIDE SEQUENCE [LARGE SCALE GENOMIC DNA]</scope>
</reference>
<protein>
    <recommendedName>
        <fullName evidence="4">Ig-like domain-containing protein</fullName>
    </recommendedName>
</protein>
<keyword evidence="1" id="KW-0732">Signal</keyword>
<dbReference type="InterPro" id="IPR007110">
    <property type="entry name" value="Ig-like_dom"/>
</dbReference>
<evidence type="ECO:0000256" key="3">
    <source>
        <dbReference type="ARBA" id="ARBA00023319"/>
    </source>
</evidence>
<keyword evidence="2" id="KW-0325">Glycoprotein</keyword>
<name>A0AAY4C868_9TELE</name>
<dbReference type="InterPro" id="IPR013783">
    <property type="entry name" value="Ig-like_fold"/>
</dbReference>
<dbReference type="SUPFAM" id="SSF48726">
    <property type="entry name" value="Immunoglobulin"/>
    <property type="match status" value="1"/>
</dbReference>
<reference evidence="5" key="2">
    <citation type="submission" date="2025-08" db="UniProtKB">
        <authorList>
            <consortium name="Ensembl"/>
        </authorList>
    </citation>
    <scope>IDENTIFICATION</scope>
</reference>
<dbReference type="Ensembl" id="ENSDCDT00010036116.1">
    <property type="protein sequence ID" value="ENSDCDP00010029263.1"/>
    <property type="gene ID" value="ENSDCDG00010018462.1"/>
</dbReference>
<evidence type="ECO:0000313" key="5">
    <source>
        <dbReference type="Ensembl" id="ENSDCDP00010029263.1"/>
    </source>
</evidence>
<keyword evidence="3" id="KW-0393">Immunoglobulin domain</keyword>
<evidence type="ECO:0000313" key="6">
    <source>
        <dbReference type="Proteomes" id="UP000694580"/>
    </source>
</evidence>
<dbReference type="InterPro" id="IPR036179">
    <property type="entry name" value="Ig-like_dom_sf"/>
</dbReference>
<dbReference type="PANTHER" id="PTHR45842">
    <property type="entry name" value="SYNAPTIC ADHESION-LIKE MOLECULE SALM"/>
    <property type="match status" value="1"/>
</dbReference>
<dbReference type="PANTHER" id="PTHR45842:SF12">
    <property type="entry name" value="KEKKON 5, ISOFORM A"/>
    <property type="match status" value="1"/>
</dbReference>
<accession>A0AAY4C868</accession>
<dbReference type="AlphaFoldDB" id="A0AAY4C868"/>
<evidence type="ECO:0000256" key="2">
    <source>
        <dbReference type="ARBA" id="ARBA00023180"/>
    </source>
</evidence>
<dbReference type="Proteomes" id="UP000694580">
    <property type="component" value="Chromosome 10"/>
</dbReference>
<dbReference type="CDD" id="cd00099">
    <property type="entry name" value="IgV"/>
    <property type="match status" value="1"/>
</dbReference>
<dbReference type="Pfam" id="PF00047">
    <property type="entry name" value="ig"/>
    <property type="match status" value="1"/>
</dbReference>
<dbReference type="SMART" id="SM00408">
    <property type="entry name" value="IGc2"/>
    <property type="match status" value="1"/>
</dbReference>
<dbReference type="InterPro" id="IPR050467">
    <property type="entry name" value="LRFN"/>
</dbReference>
<dbReference type="InterPro" id="IPR032675">
    <property type="entry name" value="LRR_dom_sf"/>
</dbReference>
<dbReference type="SMART" id="SM00409">
    <property type="entry name" value="IG"/>
    <property type="match status" value="1"/>
</dbReference>
<feature type="domain" description="Ig-like" evidence="4">
    <location>
        <begin position="199"/>
        <end position="292"/>
    </location>
</feature>
<dbReference type="SUPFAM" id="SSF52058">
    <property type="entry name" value="L domain-like"/>
    <property type="match status" value="1"/>
</dbReference>
<evidence type="ECO:0000259" key="4">
    <source>
        <dbReference type="PROSITE" id="PS50835"/>
    </source>
</evidence>